<dbReference type="Gene3D" id="3.10.450.40">
    <property type="match status" value="1"/>
</dbReference>
<gene>
    <name evidence="2" type="ORF">YC6258_01782</name>
</gene>
<reference evidence="2 3" key="1">
    <citation type="submission" date="2014-01" db="EMBL/GenBank/DDBJ databases">
        <title>Full genme sequencing of cellulolytic bacterium Gynuella sunshinyii YC6258T gen. nov., sp. nov.</title>
        <authorList>
            <person name="Khan H."/>
            <person name="Chung E.J."/>
            <person name="Chung Y.R."/>
        </authorList>
    </citation>
    <scope>NUCLEOTIDE SEQUENCE [LARGE SCALE GENOMIC DNA]</scope>
    <source>
        <strain evidence="2 3">YC6258</strain>
    </source>
</reference>
<name>A0A0C5VHV0_9GAMM</name>
<feature type="domain" description="IraD/Gp25-like" evidence="1">
    <location>
        <begin position="28"/>
        <end position="110"/>
    </location>
</feature>
<protein>
    <recommendedName>
        <fullName evidence="1">IraD/Gp25-like domain-containing protein</fullName>
    </recommendedName>
</protein>
<dbReference type="InterPro" id="IPR017737">
    <property type="entry name" value="TssE1-like"/>
</dbReference>
<dbReference type="NCBIfam" id="TIGR03357">
    <property type="entry name" value="VI_zyme"/>
    <property type="match status" value="1"/>
</dbReference>
<evidence type="ECO:0000259" key="1">
    <source>
        <dbReference type="Pfam" id="PF04965"/>
    </source>
</evidence>
<dbReference type="OrthoDB" id="119583at2"/>
<organism evidence="2 3">
    <name type="scientific">Gynuella sunshinyii YC6258</name>
    <dbReference type="NCBI Taxonomy" id="1445510"/>
    <lineage>
        <taxon>Bacteria</taxon>
        <taxon>Pseudomonadati</taxon>
        <taxon>Pseudomonadota</taxon>
        <taxon>Gammaproteobacteria</taxon>
        <taxon>Oceanospirillales</taxon>
        <taxon>Saccharospirillaceae</taxon>
        <taxon>Gynuella</taxon>
    </lineage>
</organism>
<dbReference type="Pfam" id="PF04965">
    <property type="entry name" value="GPW_gp25"/>
    <property type="match status" value="1"/>
</dbReference>
<dbReference type="HOGENOM" id="CLU_132637_0_0_6"/>
<dbReference type="Proteomes" id="UP000032266">
    <property type="component" value="Chromosome"/>
</dbReference>
<evidence type="ECO:0000313" key="2">
    <source>
        <dbReference type="EMBL" id="AJQ93826.1"/>
    </source>
</evidence>
<dbReference type="EMBL" id="CP007142">
    <property type="protein sequence ID" value="AJQ93826.1"/>
    <property type="molecule type" value="Genomic_DNA"/>
</dbReference>
<proteinExistence type="predicted"/>
<keyword evidence="3" id="KW-1185">Reference proteome</keyword>
<dbReference type="SUPFAM" id="SSF160719">
    <property type="entry name" value="gpW/gp25-like"/>
    <property type="match status" value="1"/>
</dbReference>
<dbReference type="AlphaFoldDB" id="A0A0C5VHV0"/>
<dbReference type="RefSeq" id="WP_044616495.1">
    <property type="nucleotide sequence ID" value="NZ_CP007142.1"/>
</dbReference>
<sequence>MWTIYEVLKQKHLNGQTLSAYPSEDDHLHSIHDHLIRLLNARQGVLGHLPDYGMPDLNRLYQELPYSESDMAIAIKNIVEKYEPRLSRVQVTPQSRDYNTAVVTMNITGWVGSGRQVSFQTHFKSSGIAEISGSSSLK</sequence>
<dbReference type="KEGG" id="gsn:YC6258_01782"/>
<dbReference type="InterPro" id="IPR007048">
    <property type="entry name" value="IraD/Gp25-like"/>
</dbReference>
<dbReference type="STRING" id="1445510.YC6258_01782"/>
<accession>A0A0C5VHV0</accession>
<evidence type="ECO:0000313" key="3">
    <source>
        <dbReference type="Proteomes" id="UP000032266"/>
    </source>
</evidence>